<evidence type="ECO:0008006" key="4">
    <source>
        <dbReference type="Google" id="ProtNLM"/>
    </source>
</evidence>
<evidence type="ECO:0000313" key="3">
    <source>
        <dbReference type="Proteomes" id="UP001054945"/>
    </source>
</evidence>
<keyword evidence="1" id="KW-0812">Transmembrane</keyword>
<gene>
    <name evidence="2" type="ORF">CEXT_43501</name>
</gene>
<feature type="transmembrane region" description="Helical" evidence="1">
    <location>
        <begin position="61"/>
        <end position="79"/>
    </location>
</feature>
<dbReference type="Proteomes" id="UP001054945">
    <property type="component" value="Unassembled WGS sequence"/>
</dbReference>
<keyword evidence="3" id="KW-1185">Reference proteome</keyword>
<protein>
    <recommendedName>
        <fullName evidence="4">Gustatory receptor</fullName>
    </recommendedName>
</protein>
<accession>A0AAV4R201</accession>
<dbReference type="AlphaFoldDB" id="A0AAV4R201"/>
<evidence type="ECO:0000313" key="2">
    <source>
        <dbReference type="EMBL" id="GIY15943.1"/>
    </source>
</evidence>
<sequence>MVPESFAVLKKRLRKLRQNILAGDSPMNGMQMKYLMLLESVIDEEELFFTAWGFVNLNKSLILSAMGALITYGVLIVQLKPTS</sequence>
<organism evidence="2 3">
    <name type="scientific">Caerostris extrusa</name>
    <name type="common">Bark spider</name>
    <name type="synonym">Caerostris bankana</name>
    <dbReference type="NCBI Taxonomy" id="172846"/>
    <lineage>
        <taxon>Eukaryota</taxon>
        <taxon>Metazoa</taxon>
        <taxon>Ecdysozoa</taxon>
        <taxon>Arthropoda</taxon>
        <taxon>Chelicerata</taxon>
        <taxon>Arachnida</taxon>
        <taxon>Araneae</taxon>
        <taxon>Araneomorphae</taxon>
        <taxon>Entelegynae</taxon>
        <taxon>Araneoidea</taxon>
        <taxon>Araneidae</taxon>
        <taxon>Caerostris</taxon>
    </lineage>
</organism>
<evidence type="ECO:0000256" key="1">
    <source>
        <dbReference type="SAM" id="Phobius"/>
    </source>
</evidence>
<keyword evidence="1" id="KW-1133">Transmembrane helix</keyword>
<dbReference type="EMBL" id="BPLR01007307">
    <property type="protein sequence ID" value="GIY15943.1"/>
    <property type="molecule type" value="Genomic_DNA"/>
</dbReference>
<reference evidence="2 3" key="1">
    <citation type="submission" date="2021-06" db="EMBL/GenBank/DDBJ databases">
        <title>Caerostris extrusa draft genome.</title>
        <authorList>
            <person name="Kono N."/>
            <person name="Arakawa K."/>
        </authorList>
    </citation>
    <scope>NUCLEOTIDE SEQUENCE [LARGE SCALE GENOMIC DNA]</scope>
</reference>
<proteinExistence type="predicted"/>
<name>A0AAV4R201_CAEEX</name>
<keyword evidence="1" id="KW-0472">Membrane</keyword>
<comment type="caution">
    <text evidence="2">The sequence shown here is derived from an EMBL/GenBank/DDBJ whole genome shotgun (WGS) entry which is preliminary data.</text>
</comment>